<organism evidence="3 4">
    <name type="scientific">Fusarium euwallaceae</name>
    <dbReference type="NCBI Taxonomy" id="1147111"/>
    <lineage>
        <taxon>Eukaryota</taxon>
        <taxon>Fungi</taxon>
        <taxon>Dikarya</taxon>
        <taxon>Ascomycota</taxon>
        <taxon>Pezizomycotina</taxon>
        <taxon>Sordariomycetes</taxon>
        <taxon>Hypocreomycetidae</taxon>
        <taxon>Hypocreales</taxon>
        <taxon>Nectriaceae</taxon>
        <taxon>Fusarium</taxon>
        <taxon>Fusarium solani species complex</taxon>
    </lineage>
</organism>
<feature type="domain" description="Saccharopine dehydrogenase NADP binding" evidence="2">
    <location>
        <begin position="7"/>
        <end position="135"/>
    </location>
</feature>
<dbReference type="EMBL" id="MIKF01000386">
    <property type="protein sequence ID" value="RTE71259.1"/>
    <property type="molecule type" value="Genomic_DNA"/>
</dbReference>
<evidence type="ECO:0000256" key="1">
    <source>
        <dbReference type="ARBA" id="ARBA00038048"/>
    </source>
</evidence>
<keyword evidence="4" id="KW-1185">Reference proteome</keyword>
<dbReference type="GO" id="GO:0009247">
    <property type="term" value="P:glycolipid biosynthetic process"/>
    <property type="evidence" value="ECO:0007669"/>
    <property type="project" value="TreeGrafter"/>
</dbReference>
<dbReference type="PANTHER" id="PTHR12286">
    <property type="entry name" value="SACCHAROPINE DEHYDROGENASE-LIKE OXIDOREDUCTASE"/>
    <property type="match status" value="1"/>
</dbReference>
<dbReference type="GO" id="GO:0005811">
    <property type="term" value="C:lipid droplet"/>
    <property type="evidence" value="ECO:0007669"/>
    <property type="project" value="TreeGrafter"/>
</dbReference>
<comment type="similarity">
    <text evidence="1">Belongs to the saccharopine dehydrogenase family.</text>
</comment>
<evidence type="ECO:0000313" key="4">
    <source>
        <dbReference type="Proteomes" id="UP000287124"/>
    </source>
</evidence>
<proteinExistence type="inferred from homology"/>
<name>A0A430L6D2_9HYPO</name>
<dbReference type="Gene3D" id="3.40.50.720">
    <property type="entry name" value="NAD(P)-binding Rossmann-like Domain"/>
    <property type="match status" value="1"/>
</dbReference>
<dbReference type="SUPFAM" id="SSF51735">
    <property type="entry name" value="NAD(P)-binding Rossmann-fold domains"/>
    <property type="match status" value="1"/>
</dbReference>
<dbReference type="GO" id="GO:0005739">
    <property type="term" value="C:mitochondrion"/>
    <property type="evidence" value="ECO:0007669"/>
    <property type="project" value="TreeGrafter"/>
</dbReference>
<dbReference type="InterPro" id="IPR005097">
    <property type="entry name" value="Sacchrp_dh_NADP-bd"/>
</dbReference>
<dbReference type="AlphaFoldDB" id="A0A430L6D2"/>
<accession>A0A430L6D2</accession>
<sequence>MADKIDILLLGATGYTGRLCAAYMTKSIPDTVSWAIAGRNRERLEDLHKELEEKGAKCTVYALDLNSDTAITQLAQTARVIINTIGPYSATCGTAVIKACAENGTDYVDCSGEMPWMQGIIANYDETARKSGSRIVMTAGWGAVPADLPTYLAVRHIRETMSLPTREVLASLDDLRGSFSGGSINSMCDLEMSYGSARIAAASAPFVLSPLPRSSAEIAKYGVIPAPNVFGVQVVKGMGALVDGSQTGIETGIIGRSWGLFAGQESYSLGPDGYGKNFFFSSRVRQSGPFTAWLFRTGFVLLTTAITKIPPLRNLATKTLFPPGTGPSEEQRRGNHFTYRVVAIPDQEGTSRRVEVKFAYQGDPYVFTGVSLTEAALVLLEGGTPAHQRGGILTSAMLGDKFAERLKQPQAGVEIEIKVVEE</sequence>
<dbReference type="Pfam" id="PF03435">
    <property type="entry name" value="Sacchrp_dh_NADP"/>
    <property type="match status" value="1"/>
</dbReference>
<evidence type="ECO:0000259" key="2">
    <source>
        <dbReference type="Pfam" id="PF03435"/>
    </source>
</evidence>
<protein>
    <recommendedName>
        <fullName evidence="2">Saccharopine dehydrogenase NADP binding domain-containing protein</fullName>
    </recommendedName>
</protein>
<dbReference type="Proteomes" id="UP000287124">
    <property type="component" value="Unassembled WGS sequence"/>
</dbReference>
<reference evidence="3 4" key="1">
    <citation type="submission" date="2017-06" db="EMBL/GenBank/DDBJ databases">
        <title>Comparative genomic analysis of Ambrosia Fusariam Clade fungi.</title>
        <authorList>
            <person name="Stajich J.E."/>
            <person name="Carrillo J."/>
            <person name="Kijimoto T."/>
            <person name="Eskalen A."/>
            <person name="O'Donnell K."/>
            <person name="Kasson M."/>
        </authorList>
    </citation>
    <scope>NUCLEOTIDE SEQUENCE [LARGE SCALE GENOMIC DNA]</scope>
    <source>
        <strain evidence="3 4">UCR1854</strain>
    </source>
</reference>
<dbReference type="InterPro" id="IPR051276">
    <property type="entry name" value="Saccharopine_DH-like_oxidrdct"/>
</dbReference>
<evidence type="ECO:0000313" key="3">
    <source>
        <dbReference type="EMBL" id="RTE71259.1"/>
    </source>
</evidence>
<dbReference type="PANTHER" id="PTHR12286:SF5">
    <property type="entry name" value="SACCHAROPINE DEHYDROGENASE-LIKE OXIDOREDUCTASE"/>
    <property type="match status" value="1"/>
</dbReference>
<comment type="caution">
    <text evidence="3">The sequence shown here is derived from an EMBL/GenBank/DDBJ whole genome shotgun (WGS) entry which is preliminary data.</text>
</comment>
<gene>
    <name evidence="3" type="ORF">BHE90_014327</name>
</gene>
<dbReference type="InterPro" id="IPR036291">
    <property type="entry name" value="NAD(P)-bd_dom_sf"/>
</dbReference>
<dbReference type="GO" id="GO:0005886">
    <property type="term" value="C:plasma membrane"/>
    <property type="evidence" value="ECO:0007669"/>
    <property type="project" value="TreeGrafter"/>
</dbReference>